<keyword evidence="2" id="KW-1185">Reference proteome</keyword>
<evidence type="ECO:0000313" key="1">
    <source>
        <dbReference type="EMBL" id="KAI3757851.1"/>
    </source>
</evidence>
<name>A0ACB9EGK6_ARCLA</name>
<dbReference type="EMBL" id="CM042048">
    <property type="protein sequence ID" value="KAI3757851.1"/>
    <property type="molecule type" value="Genomic_DNA"/>
</dbReference>
<evidence type="ECO:0000313" key="2">
    <source>
        <dbReference type="Proteomes" id="UP001055879"/>
    </source>
</evidence>
<organism evidence="1 2">
    <name type="scientific">Arctium lappa</name>
    <name type="common">Greater burdock</name>
    <name type="synonym">Lappa major</name>
    <dbReference type="NCBI Taxonomy" id="4217"/>
    <lineage>
        <taxon>Eukaryota</taxon>
        <taxon>Viridiplantae</taxon>
        <taxon>Streptophyta</taxon>
        <taxon>Embryophyta</taxon>
        <taxon>Tracheophyta</taxon>
        <taxon>Spermatophyta</taxon>
        <taxon>Magnoliopsida</taxon>
        <taxon>eudicotyledons</taxon>
        <taxon>Gunneridae</taxon>
        <taxon>Pentapetalae</taxon>
        <taxon>asterids</taxon>
        <taxon>campanulids</taxon>
        <taxon>Asterales</taxon>
        <taxon>Asteraceae</taxon>
        <taxon>Carduoideae</taxon>
        <taxon>Cardueae</taxon>
        <taxon>Arctiinae</taxon>
        <taxon>Arctium</taxon>
    </lineage>
</organism>
<proteinExistence type="predicted"/>
<accession>A0ACB9EGK6</accession>
<comment type="caution">
    <text evidence="1">The sequence shown here is derived from an EMBL/GenBank/DDBJ whole genome shotgun (WGS) entry which is preliminary data.</text>
</comment>
<protein>
    <submittedName>
        <fullName evidence="1">Uncharacterized protein</fullName>
    </submittedName>
</protein>
<sequence>MDKSPIISLPIASVHQESMNPPTILPPTPPPPPSTVVSSASRIDKRLSQIQKREKVIEKIRKYEIEDDLLDAHEVLVSSSDSILNAMIKPIYDSWIGNLDSVDERRNRFMRTMCLSSKRLKEIKKKNTKNEGFIEISMK</sequence>
<reference evidence="2" key="1">
    <citation type="journal article" date="2022" name="Mol. Ecol. Resour.">
        <title>The genomes of chicory, endive, great burdock and yacon provide insights into Asteraceae palaeo-polyploidization history and plant inulin production.</title>
        <authorList>
            <person name="Fan W."/>
            <person name="Wang S."/>
            <person name="Wang H."/>
            <person name="Wang A."/>
            <person name="Jiang F."/>
            <person name="Liu H."/>
            <person name="Zhao H."/>
            <person name="Xu D."/>
            <person name="Zhang Y."/>
        </authorList>
    </citation>
    <scope>NUCLEOTIDE SEQUENCE [LARGE SCALE GENOMIC DNA]</scope>
    <source>
        <strain evidence="2">cv. Niubang</strain>
    </source>
</reference>
<dbReference type="Proteomes" id="UP001055879">
    <property type="component" value="Linkage Group LG02"/>
</dbReference>
<reference evidence="1 2" key="2">
    <citation type="journal article" date="2022" name="Mol. Ecol. Resour.">
        <title>The genomes of chicory, endive, great burdock and yacon provide insights into Asteraceae paleo-polyploidization history and plant inulin production.</title>
        <authorList>
            <person name="Fan W."/>
            <person name="Wang S."/>
            <person name="Wang H."/>
            <person name="Wang A."/>
            <person name="Jiang F."/>
            <person name="Liu H."/>
            <person name="Zhao H."/>
            <person name="Xu D."/>
            <person name="Zhang Y."/>
        </authorList>
    </citation>
    <scope>NUCLEOTIDE SEQUENCE [LARGE SCALE GENOMIC DNA]</scope>
    <source>
        <strain evidence="2">cv. Niubang</strain>
    </source>
</reference>
<gene>
    <name evidence="1" type="ORF">L6452_05394</name>
</gene>